<name>A0A0F5JXB7_9BURK</name>
<reference evidence="1 2" key="1">
    <citation type="submission" date="2015-03" db="EMBL/GenBank/DDBJ databases">
        <title>Draft Genome Sequence of Burkholderia andropogonis type strain ICMP2807, isolated from Sorghum bicolor.</title>
        <authorList>
            <person name="Lopes-Santos L."/>
            <person name="Castro D.B."/>
            <person name="Ottoboni L.M."/>
            <person name="Park D."/>
            <person name="Weirc B.S."/>
            <person name="Destefano S.A."/>
        </authorList>
    </citation>
    <scope>NUCLEOTIDE SEQUENCE [LARGE SCALE GENOMIC DNA]</scope>
    <source>
        <strain evidence="1 2">ICMP2807</strain>
    </source>
</reference>
<dbReference type="RefSeq" id="WP_024902393.1">
    <property type="nucleotide sequence ID" value="NZ_CADFGU010000001.1"/>
</dbReference>
<proteinExistence type="predicted"/>
<accession>A0A0F5JXB7</accession>
<sequence>MMARNRRVFATRHTRAHPCWVFFLGVVPDKTLPSARRLAAIGVRRDHFLMGLARYGFIRLIAVNAALGSLPRPRFVSAPAIWPIYRRGLVTCP</sequence>
<dbReference type="EMBL" id="LAQU01000019">
    <property type="protein sequence ID" value="KKB62478.1"/>
    <property type="molecule type" value="Genomic_DNA"/>
</dbReference>
<dbReference type="PATRIC" id="fig|28092.6.peg.3948"/>
<evidence type="ECO:0000313" key="2">
    <source>
        <dbReference type="Proteomes" id="UP000033618"/>
    </source>
</evidence>
<dbReference type="AlphaFoldDB" id="A0A0F5JXB7"/>
<evidence type="ECO:0000313" key="1">
    <source>
        <dbReference type="EMBL" id="KKB62478.1"/>
    </source>
</evidence>
<dbReference type="Proteomes" id="UP000033618">
    <property type="component" value="Unassembled WGS sequence"/>
</dbReference>
<organism evidence="1 2">
    <name type="scientific">Robbsia andropogonis</name>
    <dbReference type="NCBI Taxonomy" id="28092"/>
    <lineage>
        <taxon>Bacteria</taxon>
        <taxon>Pseudomonadati</taxon>
        <taxon>Pseudomonadota</taxon>
        <taxon>Betaproteobacteria</taxon>
        <taxon>Burkholderiales</taxon>
        <taxon>Burkholderiaceae</taxon>
        <taxon>Robbsia</taxon>
    </lineage>
</organism>
<keyword evidence="2" id="KW-1185">Reference proteome</keyword>
<protein>
    <submittedName>
        <fullName evidence="1">Uncharacterized protein</fullName>
    </submittedName>
</protein>
<comment type="caution">
    <text evidence="1">The sequence shown here is derived from an EMBL/GenBank/DDBJ whole genome shotgun (WGS) entry which is preliminary data.</text>
</comment>
<gene>
    <name evidence="1" type="ORF">WM40_16785</name>
</gene>